<evidence type="ECO:0000313" key="3">
    <source>
        <dbReference type="Proteomes" id="UP000515908"/>
    </source>
</evidence>
<accession>A0A7G2CQH2</accession>
<feature type="region of interest" description="Disordered" evidence="1">
    <location>
        <begin position="628"/>
        <end position="647"/>
    </location>
</feature>
<dbReference type="InterPro" id="IPR036322">
    <property type="entry name" value="WD40_repeat_dom_sf"/>
</dbReference>
<sequence length="785" mass="84829">MVYGSFVDTRCCSLHSLSLPPRSALVFGHCRRPSHTNTNDKETLLKVVWKRAPGVFGGHDGSAKKDLNRPAQAGAAGAKTQKEVLHAHIQQYPEGIHGVNSSPFLRQLLLQGRLPTPEENETEMKAQEEQHKAQFPKTADATMEERGQLHNVSPAPLPEDQLNGQSVQHTIVSANTYNHLSTYFVAHQDGNIVYHTPLQTISASIATRKLTAHCLFMSAREEVNPGSKGSSNDLYYDFFSNGGGDSPLMKSPVLGAAGNNDNPNISRETMHFRDIPLTTDESDVLFATSEDGGAFVDADKAAKTISAGLASFVVEPLLLMGNQNGDLFIFSILQEKVVQRINFNGGSSYATHTSVPASSDGGHVKVVSSQVAAIAEVESGVERKLTNMVEYASVAKRNRKPSFRVAPETDSDTKKVTNSQNNSSTKAFYDVPPSIFAVAFDNGHFLLVCVTATEGYMLSHYNSDAYGLYSIRCISVRVPCFFTRLWTSAYLPGKAPRKAGGLSKPPDLLLVSESMLFVHNEENQIAAIACNGGTIALARLPSMEVLASVSAYEYHAVGNIISLRWAASSAKYLLAPDLLFASGEDDMLTAFQLNCNVLFTANSDIYSTSGNFTPTRNTHGLQLTSAIPMNSSPDMPPAGGEKHSSSTDDSGYFLANVNNNTVAGGLLRILEKKRFHRSWITGIDQIPLVLPAEKTTGMPQHIGVTLLCTSYDNTVSFWPLLFPYGALEEVSSADYAATSNASNRRYYIVEGPTAAHPLDGELTTCTAVAGGGACFFMISLCVGER</sequence>
<organism evidence="2 3">
    <name type="scientific">Angomonas deanei</name>
    <dbReference type="NCBI Taxonomy" id="59799"/>
    <lineage>
        <taxon>Eukaryota</taxon>
        <taxon>Discoba</taxon>
        <taxon>Euglenozoa</taxon>
        <taxon>Kinetoplastea</taxon>
        <taxon>Metakinetoplastina</taxon>
        <taxon>Trypanosomatida</taxon>
        <taxon>Trypanosomatidae</taxon>
        <taxon>Strigomonadinae</taxon>
        <taxon>Angomonas</taxon>
    </lineage>
</organism>
<dbReference type="OrthoDB" id="278519at2759"/>
<reference evidence="2 3" key="1">
    <citation type="submission" date="2020-08" db="EMBL/GenBank/DDBJ databases">
        <authorList>
            <person name="Newling K."/>
            <person name="Davey J."/>
            <person name="Forrester S."/>
        </authorList>
    </citation>
    <scope>NUCLEOTIDE SEQUENCE [LARGE SCALE GENOMIC DNA]</scope>
    <source>
        <strain evidence="3">Crithidia deanei Carvalho (ATCC PRA-265)</strain>
    </source>
</reference>
<keyword evidence="3" id="KW-1185">Reference proteome</keyword>
<evidence type="ECO:0000313" key="2">
    <source>
        <dbReference type="EMBL" id="CAD2221224.1"/>
    </source>
</evidence>
<dbReference type="VEuPathDB" id="TriTrypDB:ADEAN_000875500"/>
<feature type="region of interest" description="Disordered" evidence="1">
    <location>
        <begin position="58"/>
        <end position="79"/>
    </location>
</feature>
<protein>
    <submittedName>
        <fullName evidence="2">Uncharacterized protein</fullName>
    </submittedName>
</protein>
<gene>
    <name evidence="2" type="ORF">ADEAN_000875500</name>
</gene>
<name>A0A7G2CQH2_9TRYP</name>
<dbReference type="AlphaFoldDB" id="A0A7G2CQH2"/>
<dbReference type="SUPFAM" id="SSF50978">
    <property type="entry name" value="WD40 repeat-like"/>
    <property type="match status" value="1"/>
</dbReference>
<dbReference type="Proteomes" id="UP000515908">
    <property type="component" value="Chromosome 20"/>
</dbReference>
<proteinExistence type="predicted"/>
<evidence type="ECO:0000256" key="1">
    <source>
        <dbReference type="SAM" id="MobiDB-lite"/>
    </source>
</evidence>
<dbReference type="EMBL" id="LR877164">
    <property type="protein sequence ID" value="CAD2221224.1"/>
    <property type="molecule type" value="Genomic_DNA"/>
</dbReference>